<protein>
    <submittedName>
        <fullName evidence="4">Methyl-accepting chemotaxis protein</fullName>
    </submittedName>
</protein>
<dbReference type="InterPro" id="IPR004090">
    <property type="entry name" value="Chemotax_Me-accpt_rcpt"/>
</dbReference>
<dbReference type="InterPro" id="IPR047347">
    <property type="entry name" value="YvaQ-like_sensor"/>
</dbReference>
<evidence type="ECO:0000313" key="4">
    <source>
        <dbReference type="EMBL" id="OQS43135.1"/>
    </source>
</evidence>
<dbReference type="PANTHER" id="PTHR43531">
    <property type="entry name" value="PROTEIN ICFG"/>
    <property type="match status" value="1"/>
</dbReference>
<dbReference type="AlphaFoldDB" id="A0A1W0D7Z0"/>
<sequence>MKNLRIGQRLALAFGALIALVLIMSVVMLNGLSSISDGMEDITDNRLESLLIVAQLDHHLQQQRIGARDLIIETDPAKMAEIKAQTDQTIKAFNNAEKALEDHFTKFPPMPATAALLKDVGQAQEALDAPTKKLMALAMANQNKEAEAFMVNQHRPLIHQLEQKVEALSKALADRAQDSRKDAEASATAVRATSLTITAICLVAAALIGWLLTRSITRPLNSAVEAAREVAAGNLRIELKPDGKDEPAQVIAALADMREQLVQAIGNVQQGAEEANSVASQLSESAEQVLTASHQQSQAAASSAAAVEELTVSISHVAEAAQEVREHAQTSLVTAKNGTAQLSLLVKEVNNVEKAVNGIAEAVKNFVANTRKITSMTSQVRDIADQTNLLALNAAIEAARAGELGRGFAVVADEVRVLAERSAESAKEIDQVTHVLGTQSVELEDAITSSLASLSSSQAFVSTVENALQEGEQAVAKSTDSTGTIVSAVQEQKLASTEIAQNMEKVAQMAEENTAIVSNVADSSHSMSDIAQRLHQAVRFFRI</sequence>
<dbReference type="Pfam" id="PF12729">
    <property type="entry name" value="4HB_MCP_1"/>
    <property type="match status" value="1"/>
</dbReference>
<dbReference type="PROSITE" id="PS50885">
    <property type="entry name" value="HAMP"/>
    <property type="match status" value="1"/>
</dbReference>
<gene>
    <name evidence="4" type="ORF">B0T45_03970</name>
</gene>
<dbReference type="InterPro" id="IPR051310">
    <property type="entry name" value="MCP_chemotaxis"/>
</dbReference>
<evidence type="ECO:0000313" key="5">
    <source>
        <dbReference type="Proteomes" id="UP000192721"/>
    </source>
</evidence>
<name>A0A1W0D7Z0_9NEIS</name>
<dbReference type="Gene3D" id="6.10.340.10">
    <property type="match status" value="1"/>
</dbReference>
<accession>A0A1W0D7Z0</accession>
<organism evidence="4 5">
    <name type="scientific">Chromobacterium haemolyticum</name>
    <dbReference type="NCBI Taxonomy" id="394935"/>
    <lineage>
        <taxon>Bacteria</taxon>
        <taxon>Pseudomonadati</taxon>
        <taxon>Pseudomonadota</taxon>
        <taxon>Betaproteobacteria</taxon>
        <taxon>Neisseriales</taxon>
        <taxon>Chromobacteriaceae</taxon>
        <taxon>Chromobacterium</taxon>
    </lineage>
</organism>
<dbReference type="SMART" id="SM00283">
    <property type="entry name" value="MA"/>
    <property type="match status" value="1"/>
</dbReference>
<comment type="subcellular location">
    <subcellularLocation>
        <location evidence="1">Membrane</location>
    </subcellularLocation>
</comment>
<dbReference type="Pfam" id="PF00672">
    <property type="entry name" value="HAMP"/>
    <property type="match status" value="1"/>
</dbReference>
<evidence type="ECO:0000256" key="1">
    <source>
        <dbReference type="ARBA" id="ARBA00004370"/>
    </source>
</evidence>
<keyword evidence="2" id="KW-0145">Chemotaxis</keyword>
<dbReference type="PANTHER" id="PTHR43531:SF11">
    <property type="entry name" value="METHYL-ACCEPTING CHEMOTAXIS PROTEIN 3"/>
    <property type="match status" value="1"/>
</dbReference>
<dbReference type="Pfam" id="PF00015">
    <property type="entry name" value="MCPsignal"/>
    <property type="match status" value="1"/>
</dbReference>
<dbReference type="GO" id="GO:0007165">
    <property type="term" value="P:signal transduction"/>
    <property type="evidence" value="ECO:0007669"/>
    <property type="project" value="InterPro"/>
</dbReference>
<dbReference type="RefSeq" id="WP_052370947.1">
    <property type="nucleotide sequence ID" value="NZ_AP019312.1"/>
</dbReference>
<evidence type="ECO:0000256" key="2">
    <source>
        <dbReference type="ARBA" id="ARBA00022500"/>
    </source>
</evidence>
<dbReference type="SMART" id="SM00304">
    <property type="entry name" value="HAMP"/>
    <property type="match status" value="1"/>
</dbReference>
<dbReference type="CDD" id="cd19411">
    <property type="entry name" value="MCP2201-like_sensor"/>
    <property type="match status" value="1"/>
</dbReference>
<dbReference type="EMBL" id="MUKV01000003">
    <property type="protein sequence ID" value="OQS43135.1"/>
    <property type="molecule type" value="Genomic_DNA"/>
</dbReference>
<dbReference type="GO" id="GO:0004888">
    <property type="term" value="F:transmembrane signaling receptor activity"/>
    <property type="evidence" value="ECO:0007669"/>
    <property type="project" value="InterPro"/>
</dbReference>
<dbReference type="PROSITE" id="PS50111">
    <property type="entry name" value="CHEMOTAXIS_TRANSDUC_2"/>
    <property type="match status" value="1"/>
</dbReference>
<reference evidence="4 5" key="1">
    <citation type="submission" date="2017-02" db="EMBL/GenBank/DDBJ databases">
        <title>Chromobacterium haemolyticum H5244.</title>
        <authorList>
            <person name="Gulvik C.A."/>
        </authorList>
    </citation>
    <scope>NUCLEOTIDE SEQUENCE [LARGE SCALE GENOMIC DNA]</scope>
    <source>
        <strain evidence="4 5">H5244</strain>
    </source>
</reference>
<dbReference type="Proteomes" id="UP000192721">
    <property type="component" value="Unassembled WGS sequence"/>
</dbReference>
<dbReference type="GO" id="GO:0006935">
    <property type="term" value="P:chemotaxis"/>
    <property type="evidence" value="ECO:0007669"/>
    <property type="project" value="UniProtKB-KW"/>
</dbReference>
<dbReference type="InterPro" id="IPR024478">
    <property type="entry name" value="HlyB_4HB_MCP"/>
</dbReference>
<dbReference type="GO" id="GO:0005886">
    <property type="term" value="C:plasma membrane"/>
    <property type="evidence" value="ECO:0007669"/>
    <property type="project" value="TreeGrafter"/>
</dbReference>
<dbReference type="Gene3D" id="1.10.287.950">
    <property type="entry name" value="Methyl-accepting chemotaxis protein"/>
    <property type="match status" value="1"/>
</dbReference>
<dbReference type="FunFam" id="1.10.287.950:FF:000001">
    <property type="entry name" value="Methyl-accepting chemotaxis sensory transducer"/>
    <property type="match status" value="1"/>
</dbReference>
<comment type="similarity">
    <text evidence="3">Belongs to the methyl-accepting chemotaxis (MCP) protein family.</text>
</comment>
<dbReference type="GeneID" id="58559647"/>
<dbReference type="SUPFAM" id="SSF58104">
    <property type="entry name" value="Methyl-accepting chemotaxis protein (MCP) signaling domain"/>
    <property type="match status" value="1"/>
</dbReference>
<comment type="caution">
    <text evidence="4">The sequence shown here is derived from an EMBL/GenBank/DDBJ whole genome shotgun (WGS) entry which is preliminary data.</text>
</comment>
<proteinExistence type="inferred from homology"/>
<evidence type="ECO:0000256" key="3">
    <source>
        <dbReference type="ARBA" id="ARBA00029447"/>
    </source>
</evidence>
<dbReference type="InterPro" id="IPR003660">
    <property type="entry name" value="HAMP_dom"/>
</dbReference>
<dbReference type="PRINTS" id="PR00260">
    <property type="entry name" value="CHEMTRNSDUCR"/>
</dbReference>
<dbReference type="InterPro" id="IPR004089">
    <property type="entry name" value="MCPsignal_dom"/>
</dbReference>